<evidence type="ECO:0000256" key="1">
    <source>
        <dbReference type="SAM" id="MobiDB-lite"/>
    </source>
</evidence>
<keyword evidence="3" id="KW-1185">Reference proteome</keyword>
<reference evidence="2" key="1">
    <citation type="journal article" date="2017" name="Nature">
        <title>The genome of Chenopodium quinoa.</title>
        <authorList>
            <person name="Jarvis D.E."/>
            <person name="Ho Y.S."/>
            <person name="Lightfoot D.J."/>
            <person name="Schmoeckel S.M."/>
            <person name="Li B."/>
            <person name="Borm T.J.A."/>
            <person name="Ohyanagi H."/>
            <person name="Mineta K."/>
            <person name="Michell C.T."/>
            <person name="Saber N."/>
            <person name="Kharbatia N.M."/>
            <person name="Rupper R.R."/>
            <person name="Sharp A.R."/>
            <person name="Dally N."/>
            <person name="Boughton B.A."/>
            <person name="Woo Y.H."/>
            <person name="Gao G."/>
            <person name="Schijlen E.G.W.M."/>
            <person name="Guo X."/>
            <person name="Momin A.A."/>
            <person name="Negrao S."/>
            <person name="Al-Babili S."/>
            <person name="Gehring C."/>
            <person name="Roessner U."/>
            <person name="Jung C."/>
            <person name="Murphy K."/>
            <person name="Arold S.T."/>
            <person name="Gojobori T."/>
            <person name="van der Linden C.G."/>
            <person name="van Loo E.N."/>
            <person name="Jellen E.N."/>
            <person name="Maughan P.J."/>
            <person name="Tester M."/>
        </authorList>
    </citation>
    <scope>NUCLEOTIDE SEQUENCE [LARGE SCALE GENOMIC DNA]</scope>
    <source>
        <strain evidence="2">cv. PI 614886</strain>
    </source>
</reference>
<sequence length="157" mass="17800">MVKFSEENKASLARSKSTGLGNDDLPPSTVTNRGDGGKVDLAAGDAKLWWRSRQEADRLKDLKHTNTILEYVKQFMSLMLDISNTSEDDKLFQFMSGLKPWAQTELRRQKVQDLNAAIVAAEALVDWKPSNVADTNNFLRFWDNQVMKRIPGKGTRR</sequence>
<accession>A0A803MKE6</accession>
<evidence type="ECO:0008006" key="4">
    <source>
        <dbReference type="Google" id="ProtNLM"/>
    </source>
</evidence>
<name>A0A803MKE6_CHEQI</name>
<proteinExistence type="predicted"/>
<evidence type="ECO:0000313" key="2">
    <source>
        <dbReference type="EnsemblPlants" id="AUR62031287-RA:cds"/>
    </source>
</evidence>
<feature type="region of interest" description="Disordered" evidence="1">
    <location>
        <begin position="12"/>
        <end position="38"/>
    </location>
</feature>
<dbReference type="AlphaFoldDB" id="A0A803MKE6"/>
<reference evidence="2" key="2">
    <citation type="submission" date="2021-03" db="UniProtKB">
        <authorList>
            <consortium name="EnsemblPlants"/>
        </authorList>
    </citation>
    <scope>IDENTIFICATION</scope>
</reference>
<dbReference type="Proteomes" id="UP000596660">
    <property type="component" value="Unplaced"/>
</dbReference>
<evidence type="ECO:0000313" key="3">
    <source>
        <dbReference type="Proteomes" id="UP000596660"/>
    </source>
</evidence>
<dbReference type="EnsemblPlants" id="AUR62031287-RA">
    <property type="protein sequence ID" value="AUR62031287-RA:cds"/>
    <property type="gene ID" value="AUR62031287"/>
</dbReference>
<protein>
    <recommendedName>
        <fullName evidence="4">Retrotransposon gag domain-containing protein</fullName>
    </recommendedName>
</protein>
<dbReference type="Gramene" id="AUR62031287-RA">
    <property type="protein sequence ID" value="AUR62031287-RA:cds"/>
    <property type="gene ID" value="AUR62031287"/>
</dbReference>
<organism evidence="2 3">
    <name type="scientific">Chenopodium quinoa</name>
    <name type="common">Quinoa</name>
    <dbReference type="NCBI Taxonomy" id="63459"/>
    <lineage>
        <taxon>Eukaryota</taxon>
        <taxon>Viridiplantae</taxon>
        <taxon>Streptophyta</taxon>
        <taxon>Embryophyta</taxon>
        <taxon>Tracheophyta</taxon>
        <taxon>Spermatophyta</taxon>
        <taxon>Magnoliopsida</taxon>
        <taxon>eudicotyledons</taxon>
        <taxon>Gunneridae</taxon>
        <taxon>Pentapetalae</taxon>
        <taxon>Caryophyllales</taxon>
        <taxon>Chenopodiaceae</taxon>
        <taxon>Chenopodioideae</taxon>
        <taxon>Atripliceae</taxon>
        <taxon>Chenopodium</taxon>
    </lineage>
</organism>